<dbReference type="SUPFAM" id="SSF48452">
    <property type="entry name" value="TPR-like"/>
    <property type="match status" value="1"/>
</dbReference>
<reference evidence="5" key="1">
    <citation type="journal article" date="2019" name="Int. J. Syst. Evol. Microbiol.">
        <title>The Global Catalogue of Microorganisms (GCM) 10K type strain sequencing project: providing services to taxonomists for standard genome sequencing and annotation.</title>
        <authorList>
            <consortium name="The Broad Institute Genomics Platform"/>
            <consortium name="The Broad Institute Genome Sequencing Center for Infectious Disease"/>
            <person name="Wu L."/>
            <person name="Ma J."/>
        </authorList>
    </citation>
    <scope>NUCLEOTIDE SEQUENCE [LARGE SCALE GENOMIC DNA]</scope>
    <source>
        <strain evidence="5">KCTC 42742</strain>
    </source>
</reference>
<dbReference type="Proteomes" id="UP001595741">
    <property type="component" value="Unassembled WGS sequence"/>
</dbReference>
<dbReference type="RefSeq" id="WP_386090086.1">
    <property type="nucleotide sequence ID" value="NZ_JBHRXN010000013.1"/>
</dbReference>
<dbReference type="InterPro" id="IPR038440">
    <property type="entry name" value="FimV_C_sf"/>
</dbReference>
<dbReference type="CDD" id="cd00118">
    <property type="entry name" value="LysM"/>
    <property type="match status" value="1"/>
</dbReference>
<name>A0ABV7RH17_9NEIS</name>
<dbReference type="InterPro" id="IPR057840">
    <property type="entry name" value="FimV_N"/>
</dbReference>
<protein>
    <submittedName>
        <fullName evidence="4">FimV/HubP family polar landmark protein</fullName>
    </submittedName>
</protein>
<feature type="coiled-coil region" evidence="1">
    <location>
        <begin position="312"/>
        <end position="346"/>
    </location>
</feature>
<sequence length="743" mass="76956">MSSLLLALLFSTSAWAGLGGVAVRSNLGEVLRAEIDLTGKADEDVLRVGLAPIETFRDLQVDYTGVLSSLRFTLAYRSNGRPYIRVSSNQPISEPFLRFVVEAKATNARYVREYTILLDPAEYAGRADEISRSNVQAAPLRRPPPPVVRPRPLPADDLPVPPVYRAPRGSLVVQPGQTLSGLARGLGLSGVGQRRVMAALVNANPSAFINGNPSSIKAGSRLKVPSAASMRALPEQQVAQILAGGMAAAHVPAVKPQPAAPAVAPLPEKSVAPAPAPAPAPAAKAAASAPVTLAPSGSPVLKLEAPDAAASAPLNDQALQQAQRKIDELEKQLKALQAAASAAKAAPPAAAEPAQESGPSMMDSLLDNLPLVAGGSAAVLLLSAAVVFLRRRRGNDAVTSAATINVPLDNVGRTLAAGAAASDSAFLADFTRTSMNTVDTVEVDPVAEAEVYLAYGRDQQAEEILRDALAKDPTRHEARLKLMEIYVSRQDRSALEGHAKELHAVTGGQGGVWAKAAALGRVIDPENALYADQNAATAAAAAVEVVSSSTTVDLDKELMGDFEAPATPSPAAAAVDDIEAALMGMPAPATPVAADLDLEAMLHEPEPAPEVVVEPEPAAASNDSHMLDFDFNLDSMLPAGTAAAEVEPPKPAASTDDALATFDFDLSALDEPAVAAAPLAEPVEAVSTAGLDVSDDPLSTKLDLARVYLDMGDKEGAREVLEELVKEAQGSLKAEAEALLDSL</sequence>
<keyword evidence="5" id="KW-1185">Reference proteome</keyword>
<dbReference type="Gene3D" id="3.10.350.10">
    <property type="entry name" value="LysM domain"/>
    <property type="match status" value="1"/>
</dbReference>
<feature type="domain" description="FimV N-terminal" evidence="3">
    <location>
        <begin position="16"/>
        <end position="120"/>
    </location>
</feature>
<dbReference type="InterPro" id="IPR036779">
    <property type="entry name" value="LysM_dom_sf"/>
</dbReference>
<accession>A0ABV7RH17</accession>
<dbReference type="NCBIfam" id="TIGR03504">
    <property type="entry name" value="FimV_Cterm"/>
    <property type="match status" value="1"/>
</dbReference>
<keyword evidence="2" id="KW-0732">Signal</keyword>
<dbReference type="EMBL" id="JBHRXN010000013">
    <property type="protein sequence ID" value="MFC3531955.1"/>
    <property type="molecule type" value="Genomic_DNA"/>
</dbReference>
<evidence type="ECO:0000313" key="5">
    <source>
        <dbReference type="Proteomes" id="UP001595741"/>
    </source>
</evidence>
<dbReference type="InterPro" id="IPR011990">
    <property type="entry name" value="TPR-like_helical_dom_sf"/>
</dbReference>
<evidence type="ECO:0000259" key="3">
    <source>
        <dbReference type="Pfam" id="PF25800"/>
    </source>
</evidence>
<organism evidence="4 5">
    <name type="scientific">Vogesella facilis</name>
    <dbReference type="NCBI Taxonomy" id="1655232"/>
    <lineage>
        <taxon>Bacteria</taxon>
        <taxon>Pseudomonadati</taxon>
        <taxon>Pseudomonadota</taxon>
        <taxon>Betaproteobacteria</taxon>
        <taxon>Neisseriales</taxon>
        <taxon>Chromobacteriaceae</taxon>
        <taxon>Vogesella</taxon>
    </lineage>
</organism>
<dbReference type="InterPro" id="IPR018392">
    <property type="entry name" value="LysM"/>
</dbReference>
<keyword evidence="1" id="KW-0175">Coiled coil</keyword>
<evidence type="ECO:0000256" key="2">
    <source>
        <dbReference type="SAM" id="SignalP"/>
    </source>
</evidence>
<gene>
    <name evidence="4" type="ORF">ACFOLG_07120</name>
</gene>
<dbReference type="Gene3D" id="1.20.58.2200">
    <property type="match status" value="1"/>
</dbReference>
<dbReference type="Pfam" id="PF25800">
    <property type="entry name" value="FimV_N"/>
    <property type="match status" value="1"/>
</dbReference>
<feature type="signal peptide" evidence="2">
    <location>
        <begin position="1"/>
        <end position="16"/>
    </location>
</feature>
<evidence type="ECO:0000256" key="1">
    <source>
        <dbReference type="SAM" id="Coils"/>
    </source>
</evidence>
<comment type="caution">
    <text evidence="4">The sequence shown here is derived from an EMBL/GenBank/DDBJ whole genome shotgun (WGS) entry which is preliminary data.</text>
</comment>
<evidence type="ECO:0000313" key="4">
    <source>
        <dbReference type="EMBL" id="MFC3531955.1"/>
    </source>
</evidence>
<proteinExistence type="predicted"/>
<dbReference type="InterPro" id="IPR020011">
    <property type="entry name" value="FimV_C"/>
</dbReference>
<feature type="chain" id="PRO_5046634240" evidence="2">
    <location>
        <begin position="17"/>
        <end position="743"/>
    </location>
</feature>